<proteinExistence type="predicted"/>
<reference evidence="1 2" key="1">
    <citation type="submission" date="2017-07" db="EMBL/GenBank/DDBJ databases">
        <title>Genomes of Fischerella (Mastigocladus) sp. strains.</title>
        <authorList>
            <person name="Miller S.R."/>
        </authorList>
    </citation>
    <scope>NUCLEOTIDE SEQUENCE [LARGE SCALE GENOMIC DNA]</scope>
    <source>
        <strain evidence="1 2">CCMEE 5318</strain>
    </source>
</reference>
<dbReference type="Pfam" id="PF13412">
    <property type="entry name" value="HTH_24"/>
    <property type="match status" value="1"/>
</dbReference>
<accession>A0A2N6LAA7</accession>
<dbReference type="RefSeq" id="WP_146008734.1">
    <property type="nucleotide sequence ID" value="NZ_NMQE01000607.1"/>
</dbReference>
<dbReference type="Gene3D" id="1.10.10.10">
    <property type="entry name" value="Winged helix-like DNA-binding domain superfamily/Winged helix DNA-binding domain"/>
    <property type="match status" value="1"/>
</dbReference>
<dbReference type="AlphaFoldDB" id="A0A2N6LAA7"/>
<feature type="non-terminal residue" evidence="1">
    <location>
        <position position="1"/>
    </location>
</feature>
<comment type="caution">
    <text evidence="1">The sequence shown here is derived from an EMBL/GenBank/DDBJ whole genome shotgun (WGS) entry which is preliminary data.</text>
</comment>
<organism evidence="1 2">
    <name type="scientific">Fischerella thermalis CCMEE 5318</name>
    <dbReference type="NCBI Taxonomy" id="2019666"/>
    <lineage>
        <taxon>Bacteria</taxon>
        <taxon>Bacillati</taxon>
        <taxon>Cyanobacteriota</taxon>
        <taxon>Cyanophyceae</taxon>
        <taxon>Nostocales</taxon>
        <taxon>Hapalosiphonaceae</taxon>
        <taxon>Fischerella</taxon>
    </lineage>
</organism>
<dbReference type="EMBL" id="NMQE01000607">
    <property type="protein sequence ID" value="PMB19341.1"/>
    <property type="molecule type" value="Genomic_DNA"/>
</dbReference>
<gene>
    <name evidence="1" type="ORF">CEN46_18760</name>
</gene>
<protein>
    <submittedName>
        <fullName evidence="1">Uncharacterized protein</fullName>
    </submittedName>
</protein>
<dbReference type="InterPro" id="IPR036388">
    <property type="entry name" value="WH-like_DNA-bd_sf"/>
</dbReference>
<evidence type="ECO:0000313" key="1">
    <source>
        <dbReference type="EMBL" id="PMB19341.1"/>
    </source>
</evidence>
<dbReference type="Proteomes" id="UP000235081">
    <property type="component" value="Unassembled WGS sequence"/>
</dbReference>
<sequence length="181" mass="20779">ADCEAVAVVAVLTADNENPTEPSPLEISPEEAGCTLWAEVSLRQMWDQWDESERRRVLWLARQAENALKRFWRQEHRYYSHTDALVVLDEEGEWVEREIEDKEMQEAMQAVLHQLDDAQLLAALRARLDVRSWHIVESLLAGISQLEIANKLGISASAVNQRLHTIARKAAQIRQTMEEEP</sequence>
<evidence type="ECO:0000313" key="2">
    <source>
        <dbReference type="Proteomes" id="UP000235081"/>
    </source>
</evidence>
<name>A0A2N6LAA7_9CYAN</name>
<dbReference type="SUPFAM" id="SSF88659">
    <property type="entry name" value="Sigma3 and sigma4 domains of RNA polymerase sigma factors"/>
    <property type="match status" value="1"/>
</dbReference>
<dbReference type="InterPro" id="IPR013324">
    <property type="entry name" value="RNA_pol_sigma_r3/r4-like"/>
</dbReference>